<dbReference type="InterPro" id="IPR011990">
    <property type="entry name" value="TPR-like_helical_dom_sf"/>
</dbReference>
<protein>
    <recommendedName>
        <fullName evidence="4">SH3 domain and tetratricopeptide repeat-containing protein 2</fullName>
    </recommendedName>
</protein>
<dbReference type="SUPFAM" id="SSF48452">
    <property type="entry name" value="TPR-like"/>
    <property type="match status" value="1"/>
</dbReference>
<evidence type="ECO:0000256" key="1">
    <source>
        <dbReference type="SAM" id="MobiDB-lite"/>
    </source>
</evidence>
<feature type="region of interest" description="Disordered" evidence="1">
    <location>
        <begin position="203"/>
        <end position="225"/>
    </location>
</feature>
<dbReference type="Gene3D" id="1.25.40.10">
    <property type="entry name" value="Tetratricopeptide repeat domain"/>
    <property type="match status" value="1"/>
</dbReference>
<name>A0AB34GCU1_ESCRO</name>
<evidence type="ECO:0008006" key="4">
    <source>
        <dbReference type="Google" id="ProtNLM"/>
    </source>
</evidence>
<reference evidence="2 3" key="1">
    <citation type="submission" date="2022-11" db="EMBL/GenBank/DDBJ databases">
        <title>Whole genome sequence of Eschrichtius robustus ER-17-0199.</title>
        <authorList>
            <person name="Bruniche-Olsen A."/>
            <person name="Black A.N."/>
            <person name="Fields C.J."/>
            <person name="Walden K."/>
            <person name="Dewoody J.A."/>
        </authorList>
    </citation>
    <scope>NUCLEOTIDE SEQUENCE [LARGE SCALE GENOMIC DNA]</scope>
    <source>
        <strain evidence="2">ER-17-0199</strain>
        <tissue evidence="2">Blubber</tissue>
    </source>
</reference>
<dbReference type="GO" id="GO:1901184">
    <property type="term" value="P:regulation of ERBB signaling pathway"/>
    <property type="evidence" value="ECO:0007669"/>
    <property type="project" value="TreeGrafter"/>
</dbReference>
<accession>A0AB34GCU1</accession>
<gene>
    <name evidence="2" type="ORF">J1605_014576</name>
</gene>
<dbReference type="PANTHER" id="PTHR22647">
    <property type="entry name" value="SH3 DOMAIN AND TETRATRICOPEPTIDE REPEATS CONTAINING PROTEIN"/>
    <property type="match status" value="1"/>
</dbReference>
<dbReference type="EMBL" id="JAIQCJ010002315">
    <property type="protein sequence ID" value="KAJ8777193.1"/>
    <property type="molecule type" value="Genomic_DNA"/>
</dbReference>
<evidence type="ECO:0000313" key="2">
    <source>
        <dbReference type="EMBL" id="KAJ8777193.1"/>
    </source>
</evidence>
<sequence>AAIQKALKSEEPSLALRLYEEAGDVFFNGTRHRHRAVEYYRAGAVPLARRMKAVRTELRIFNKLTELQISLEGYEKALEFATLAARLSTVAVFQFLGDQRQELVAFHRLATVYYSLHMYEMAEDCYLKTLSLCPPWLQSPKEALYYAKVYYRLGRLTFYQLKDAHDATEYFWLALAAAVLLGDEELQDIIKTRLDNICQSPLWHSSPSGRSSERARWLSGGGLAL</sequence>
<comment type="caution">
    <text evidence="2">The sequence shown here is derived from an EMBL/GenBank/DDBJ whole genome shotgun (WGS) entry which is preliminary data.</text>
</comment>
<dbReference type="GO" id="GO:0033157">
    <property type="term" value="P:regulation of intracellular protein transport"/>
    <property type="evidence" value="ECO:0007669"/>
    <property type="project" value="TreeGrafter"/>
</dbReference>
<dbReference type="PANTHER" id="PTHR22647:SF2">
    <property type="entry name" value="SH3 DOMAIN AND TETRATRICOPEPTIDE REPEAT-CONTAINING PROTEIN 2"/>
    <property type="match status" value="1"/>
</dbReference>
<dbReference type="AlphaFoldDB" id="A0AB34GCU1"/>
<organism evidence="2 3">
    <name type="scientific">Eschrichtius robustus</name>
    <name type="common">California gray whale</name>
    <name type="synonym">Eschrichtius gibbosus</name>
    <dbReference type="NCBI Taxonomy" id="9764"/>
    <lineage>
        <taxon>Eukaryota</taxon>
        <taxon>Metazoa</taxon>
        <taxon>Chordata</taxon>
        <taxon>Craniata</taxon>
        <taxon>Vertebrata</taxon>
        <taxon>Euteleostomi</taxon>
        <taxon>Mammalia</taxon>
        <taxon>Eutheria</taxon>
        <taxon>Laurasiatheria</taxon>
        <taxon>Artiodactyla</taxon>
        <taxon>Whippomorpha</taxon>
        <taxon>Cetacea</taxon>
        <taxon>Mysticeti</taxon>
        <taxon>Eschrichtiidae</taxon>
        <taxon>Eschrichtius</taxon>
    </lineage>
</organism>
<proteinExistence type="predicted"/>
<dbReference type="InterPro" id="IPR042772">
    <property type="entry name" value="SH3TC1/SH3TC2"/>
</dbReference>
<feature type="non-terminal residue" evidence="2">
    <location>
        <position position="1"/>
    </location>
</feature>
<dbReference type="Proteomes" id="UP001159641">
    <property type="component" value="Unassembled WGS sequence"/>
</dbReference>
<evidence type="ECO:0000313" key="3">
    <source>
        <dbReference type="Proteomes" id="UP001159641"/>
    </source>
</evidence>
<keyword evidence="3" id="KW-1185">Reference proteome</keyword>